<name>A0A4C2E2F4_9SACH</name>
<protein>
    <submittedName>
        <fullName evidence="1">Bur2p</fullName>
    </submittedName>
</protein>
<dbReference type="Gene3D" id="1.10.472.10">
    <property type="entry name" value="Cyclin-like"/>
    <property type="match status" value="1"/>
</dbReference>
<dbReference type="Proteomes" id="UP000301737">
    <property type="component" value="Unassembled WGS sequence"/>
</dbReference>
<dbReference type="EMBL" id="BIMX01000004">
    <property type="protein sequence ID" value="GCE98265.1"/>
    <property type="molecule type" value="Genomic_DNA"/>
</dbReference>
<dbReference type="AlphaFoldDB" id="A0A4C2E2F4"/>
<dbReference type="SUPFAM" id="SSF47954">
    <property type="entry name" value="Cyclin-like"/>
    <property type="match status" value="1"/>
</dbReference>
<evidence type="ECO:0000313" key="2">
    <source>
        <dbReference type="Proteomes" id="UP000301737"/>
    </source>
</evidence>
<dbReference type="InterPro" id="IPR036915">
    <property type="entry name" value="Cyclin-like_sf"/>
</dbReference>
<organism evidence="1 2">
    <name type="scientific">Zygosaccharomyces mellis</name>
    <dbReference type="NCBI Taxonomy" id="42258"/>
    <lineage>
        <taxon>Eukaryota</taxon>
        <taxon>Fungi</taxon>
        <taxon>Dikarya</taxon>
        <taxon>Ascomycota</taxon>
        <taxon>Saccharomycotina</taxon>
        <taxon>Saccharomycetes</taxon>
        <taxon>Saccharomycetales</taxon>
        <taxon>Saccharomycetaceae</taxon>
        <taxon>Zygosaccharomyces</taxon>
    </lineage>
</organism>
<dbReference type="OrthoDB" id="25002at2759"/>
<keyword evidence="2" id="KW-1185">Reference proteome</keyword>
<sequence length="389" mass="45651">MNSESDNHRLVAPATSAVPAAPTSKKEYNTRLLWPDMIKTPDNTWTFSCKEIIEKLGTNPQATAELKRNMEKCLIYFYTVKKILGLFDHTYTASCILFFRYWYVYGLPPYLPDCIHIAQAILVTACKTVENNRPVDAYIKATCDYFIKETTGLRVRQNMDKLKWDVRDRLISNEKRILCCFGFDLNLENPKELIEEMFSGFYRFNRDYNLPNEFKQIFPRILQEARNFLVQAVTQPVSLLCDGYSFVALALIYCGLQYKKSVDIKFQFPVNFFRDKFPVLVTAQRFGQFFNDYRVLEENFFDLKSNKREKLQISVQEIDELLNEEPSLDGEVSNPYDSNLIKSGEVRQELKDHIHKRIREIYERTVAETKKRMSPENVADLEQNKKLKN</sequence>
<accession>A0A4C2E2F4</accession>
<evidence type="ECO:0000313" key="1">
    <source>
        <dbReference type="EMBL" id="GCE98265.1"/>
    </source>
</evidence>
<proteinExistence type="predicted"/>
<gene>
    <name evidence="1" type="primary">BUR2</name>
    <name evidence="1" type="ORF">ZYGM_004070</name>
</gene>
<reference evidence="1 2" key="1">
    <citation type="submission" date="2019-01" db="EMBL/GenBank/DDBJ databases">
        <title>Draft Genome Sequencing of Zygosaccharomyces mellis Ca-7.</title>
        <authorList>
            <person name="Shiwa Y."/>
            <person name="Kanesaki Y."/>
            <person name="Ishige T."/>
            <person name="Mura K."/>
            <person name="Hori T."/>
            <person name="Tamura T."/>
        </authorList>
    </citation>
    <scope>NUCLEOTIDE SEQUENCE [LARGE SCALE GENOMIC DNA]</scope>
    <source>
        <strain evidence="1 2">Ca-7</strain>
    </source>
</reference>
<comment type="caution">
    <text evidence="1">The sequence shown here is derived from an EMBL/GenBank/DDBJ whole genome shotgun (WGS) entry which is preliminary data.</text>
</comment>